<organism evidence="2 3">
    <name type="scientific">Amblyomma americanum</name>
    <name type="common">Lone star tick</name>
    <dbReference type="NCBI Taxonomy" id="6943"/>
    <lineage>
        <taxon>Eukaryota</taxon>
        <taxon>Metazoa</taxon>
        <taxon>Ecdysozoa</taxon>
        <taxon>Arthropoda</taxon>
        <taxon>Chelicerata</taxon>
        <taxon>Arachnida</taxon>
        <taxon>Acari</taxon>
        <taxon>Parasitiformes</taxon>
        <taxon>Ixodida</taxon>
        <taxon>Ixodoidea</taxon>
        <taxon>Ixodidae</taxon>
        <taxon>Amblyomminae</taxon>
        <taxon>Amblyomma</taxon>
    </lineage>
</organism>
<name>A0AAQ4EYH8_AMBAM</name>
<feature type="region of interest" description="Disordered" evidence="1">
    <location>
        <begin position="64"/>
        <end position="93"/>
    </location>
</feature>
<feature type="compositionally biased region" description="Polar residues" evidence="1">
    <location>
        <begin position="64"/>
        <end position="79"/>
    </location>
</feature>
<proteinExistence type="predicted"/>
<feature type="compositionally biased region" description="Basic and acidic residues" evidence="1">
    <location>
        <begin position="158"/>
        <end position="172"/>
    </location>
</feature>
<keyword evidence="3" id="KW-1185">Reference proteome</keyword>
<evidence type="ECO:0000256" key="1">
    <source>
        <dbReference type="SAM" id="MobiDB-lite"/>
    </source>
</evidence>
<feature type="region of interest" description="Disordered" evidence="1">
    <location>
        <begin position="144"/>
        <end position="172"/>
    </location>
</feature>
<comment type="caution">
    <text evidence="2">The sequence shown here is derived from an EMBL/GenBank/DDBJ whole genome shotgun (WGS) entry which is preliminary data.</text>
</comment>
<dbReference type="AlphaFoldDB" id="A0AAQ4EYH8"/>
<protein>
    <submittedName>
        <fullName evidence="2">Uncharacterized protein</fullName>
    </submittedName>
</protein>
<evidence type="ECO:0000313" key="2">
    <source>
        <dbReference type="EMBL" id="KAK8779781.1"/>
    </source>
</evidence>
<sequence>MVVTLLFTLRDKEKGGVDVAYNHRYSGVKVDSVARGASATTMTPDHDAPIKGSGLEHVISGRVQHQQGEMSSHLTSQNGAEHRRLDYENSQAVPRSSTRDEVLWWNGDGFGPGRFLFPAKEHASKWREEDSQRDSVEVRDKAALTMSNKTTGVAPSPPEKEGGLNEYDRRERRLGRVDRKTYLNNALFHLLQKKN</sequence>
<evidence type="ECO:0000313" key="3">
    <source>
        <dbReference type="Proteomes" id="UP001321473"/>
    </source>
</evidence>
<dbReference type="Proteomes" id="UP001321473">
    <property type="component" value="Unassembled WGS sequence"/>
</dbReference>
<dbReference type="EMBL" id="JARKHS020009410">
    <property type="protein sequence ID" value="KAK8779781.1"/>
    <property type="molecule type" value="Genomic_DNA"/>
</dbReference>
<gene>
    <name evidence="2" type="ORF">V5799_018877</name>
</gene>
<accession>A0AAQ4EYH8</accession>
<reference evidence="2 3" key="1">
    <citation type="journal article" date="2023" name="Arcadia Sci">
        <title>De novo assembly of a long-read Amblyomma americanum tick genome.</title>
        <authorList>
            <person name="Chou S."/>
            <person name="Poskanzer K.E."/>
            <person name="Rollins M."/>
            <person name="Thuy-Boun P.S."/>
        </authorList>
    </citation>
    <scope>NUCLEOTIDE SEQUENCE [LARGE SCALE GENOMIC DNA]</scope>
    <source>
        <strain evidence="2">F_SG_1</strain>
        <tissue evidence="2">Salivary glands</tissue>
    </source>
</reference>